<organism evidence="1 2">
    <name type="scientific">Strigamia maritima</name>
    <name type="common">European centipede</name>
    <name type="synonym">Geophilus maritimus</name>
    <dbReference type="NCBI Taxonomy" id="126957"/>
    <lineage>
        <taxon>Eukaryota</taxon>
        <taxon>Metazoa</taxon>
        <taxon>Ecdysozoa</taxon>
        <taxon>Arthropoda</taxon>
        <taxon>Myriapoda</taxon>
        <taxon>Chilopoda</taxon>
        <taxon>Pleurostigmophora</taxon>
        <taxon>Geophilomorpha</taxon>
        <taxon>Linotaeniidae</taxon>
        <taxon>Strigamia</taxon>
    </lineage>
</organism>
<dbReference type="Proteomes" id="UP000014500">
    <property type="component" value="Unassembled WGS sequence"/>
</dbReference>
<evidence type="ECO:0000313" key="2">
    <source>
        <dbReference type="Proteomes" id="UP000014500"/>
    </source>
</evidence>
<accession>T1JAG7</accession>
<keyword evidence="2" id="KW-1185">Reference proteome</keyword>
<dbReference type="AlphaFoldDB" id="T1JAG7"/>
<proteinExistence type="predicted"/>
<dbReference type="EMBL" id="JH431998">
    <property type="status" value="NOT_ANNOTATED_CDS"/>
    <property type="molecule type" value="Genomic_DNA"/>
</dbReference>
<dbReference type="EnsemblMetazoa" id="SMAR010735-RA">
    <property type="protein sequence ID" value="SMAR010735-PA"/>
    <property type="gene ID" value="SMAR010735"/>
</dbReference>
<sequence length="127" mass="14785">MASKMATFSSIFLSPENDPVEFGLLNRLEVPTNRISIVSLKYRKLYRLSTPNYKCQEKEAALKCPLCQKVIQLKPVEIPVLQSLQQKNITKFITKNSQMTNMMSLNHLQIHLLHAIHDFFRFFCEIL</sequence>
<name>T1JAG7_STRMM</name>
<dbReference type="HOGENOM" id="CLU_1973294_0_0_1"/>
<evidence type="ECO:0000313" key="1">
    <source>
        <dbReference type="EnsemblMetazoa" id="SMAR010735-PA"/>
    </source>
</evidence>
<reference evidence="1" key="2">
    <citation type="submission" date="2015-02" db="UniProtKB">
        <authorList>
            <consortium name="EnsemblMetazoa"/>
        </authorList>
    </citation>
    <scope>IDENTIFICATION</scope>
</reference>
<protein>
    <submittedName>
        <fullName evidence="1">Uncharacterized protein</fullName>
    </submittedName>
</protein>
<reference evidence="2" key="1">
    <citation type="submission" date="2011-05" db="EMBL/GenBank/DDBJ databases">
        <authorList>
            <person name="Richards S.R."/>
            <person name="Qu J."/>
            <person name="Jiang H."/>
            <person name="Jhangiani S.N."/>
            <person name="Agravi P."/>
            <person name="Goodspeed R."/>
            <person name="Gross S."/>
            <person name="Mandapat C."/>
            <person name="Jackson L."/>
            <person name="Mathew T."/>
            <person name="Pu L."/>
            <person name="Thornton R."/>
            <person name="Saada N."/>
            <person name="Wilczek-Boney K.B."/>
            <person name="Lee S."/>
            <person name="Kovar C."/>
            <person name="Wu Y."/>
            <person name="Scherer S.E."/>
            <person name="Worley K.C."/>
            <person name="Muzny D.M."/>
            <person name="Gibbs R."/>
        </authorList>
    </citation>
    <scope>NUCLEOTIDE SEQUENCE</scope>
    <source>
        <strain evidence="2">Brora</strain>
    </source>
</reference>